<protein>
    <submittedName>
        <fullName evidence="2">Uncharacterized protein</fullName>
    </submittedName>
</protein>
<evidence type="ECO:0000313" key="2">
    <source>
        <dbReference type="EMBL" id="QBY28800.1"/>
    </source>
</evidence>
<proteinExistence type="predicted"/>
<dbReference type="EMBL" id="CP038008">
    <property type="protein sequence ID" value="QBY28800.1"/>
    <property type="molecule type" value="Genomic_DNA"/>
</dbReference>
<feature type="chain" id="PRO_5019725968" evidence="1">
    <location>
        <begin position="20"/>
        <end position="194"/>
    </location>
</feature>
<accession>A0A482PM79</accession>
<name>A0A482PM79_CITRO</name>
<keyword evidence="1" id="KW-0732">Signal</keyword>
<reference evidence="2" key="1">
    <citation type="submission" date="2019-03" db="EMBL/GenBank/DDBJ databases">
        <title>Complete genome sequence of enteropathogenic Citrobacter rodentium strain DBS100.</title>
        <authorList>
            <person name="Popov G."/>
            <person name="Fiebig A."/>
            <person name="Shideler S."/>
            <person name="Coombes B."/>
            <person name="Savchenko A."/>
        </authorList>
    </citation>
    <scope>NUCLEOTIDE SEQUENCE</scope>
    <source>
        <strain evidence="2">DBS100</strain>
    </source>
</reference>
<dbReference type="AlphaFoldDB" id="A0A482PM79"/>
<gene>
    <name evidence="2" type="ORF">E2R62_07985</name>
</gene>
<dbReference type="RefSeq" id="WP_012906487.1">
    <property type="nucleotide sequence ID" value="NZ_CAJTBI010000066.1"/>
</dbReference>
<organism evidence="2">
    <name type="scientific">Citrobacter rodentium</name>
    <dbReference type="NCBI Taxonomy" id="67825"/>
    <lineage>
        <taxon>Bacteria</taxon>
        <taxon>Pseudomonadati</taxon>
        <taxon>Pseudomonadota</taxon>
        <taxon>Gammaproteobacteria</taxon>
        <taxon>Enterobacterales</taxon>
        <taxon>Enterobacteriaceae</taxon>
        <taxon>Citrobacter</taxon>
    </lineage>
</organism>
<evidence type="ECO:0000256" key="1">
    <source>
        <dbReference type="SAM" id="SignalP"/>
    </source>
</evidence>
<feature type="signal peptide" evidence="1">
    <location>
        <begin position="1"/>
        <end position="19"/>
    </location>
</feature>
<sequence length="194" mass="22514">MRYDKFLSALLIIASPLLANTQLADSPTAVRLRAEATLEHRLRFCRQFEKHQLNEVNWFDFWLQSQSVDVRKKALQDLYTKANERCYGAERDAYSIALIKYTAITGDKTLLDEWIRFYSEPPTRDIPLSIPEAEYENQLDRLSQLPAFYMPFAPLPALDAIAPDQELMLEYAVQQAFERNPYIEGLIINGLHIQ</sequence>